<name>A0CCV4_PARTE</name>
<sequence length="534" mass="62890">MLTNQILTCSEHQMQVELIILNKQLTKQQRLACKECINKMEGNYRFIGFDKFKQHVDDNQHQKNQIIDKVINQTLEMIEKIQNQVDQSKSEQIQKYALLQSQINLWKESLNETKAIQQSSKYYQEVDLFLKNDSQFRQINEYQIQRELGDALTTLLLNYQPKIILLLNQLIEIPKLLQANYGIFEAFQNEEISNLKVDKLLNKVEIKQMNEVQSQDQWCYAIQFDKKGEKMISTSNKDIKVWSFTEGKFQLIQVLKGHLNNVTCLLFTPQSDCIISGSYDQTLICWSMDEKNKFISQFTVKQHSGNVYCIILNKFGDELISSSKDKSIKIWKFDPIIKNLQIQQSLEKHNDSVYSVCLNQSETLLVSCGQDQQIIIWKRDELSKWQFNQIVTQSIQVYGKKLLFLNDDQFLWVTANHNQYNNSIQVYESKDGIFMENQESTIPLNGTQNQDYVSFPIQYNRERNLLIVRHKSIIYLMRQSFEGKFVIFNKIPCQDENSYGALSPDGKYLVFWDCRYSNKQRTNGQYSVIEFIYQ</sequence>
<evidence type="ECO:0000256" key="1">
    <source>
        <dbReference type="PROSITE-ProRule" id="PRU00221"/>
    </source>
</evidence>
<accession>A0CCV4</accession>
<dbReference type="PROSITE" id="PS50294">
    <property type="entry name" value="WD_REPEATS_REGION"/>
    <property type="match status" value="3"/>
</dbReference>
<dbReference type="HOGENOM" id="CLU_019203_2_1_1"/>
<dbReference type="InterPro" id="IPR056454">
    <property type="entry name" value="Beta-prop_IP5PC_F"/>
</dbReference>
<feature type="repeat" description="WD" evidence="1">
    <location>
        <begin position="346"/>
        <end position="378"/>
    </location>
</feature>
<dbReference type="PROSITE" id="PS50835">
    <property type="entry name" value="IG_LIKE"/>
    <property type="match status" value="1"/>
</dbReference>
<dbReference type="PROSITE" id="PS50082">
    <property type="entry name" value="WD_REPEATS_2"/>
    <property type="match status" value="3"/>
</dbReference>
<keyword evidence="1" id="KW-0853">WD repeat</keyword>
<dbReference type="Proteomes" id="UP000000600">
    <property type="component" value="Unassembled WGS sequence"/>
</dbReference>
<dbReference type="InterPro" id="IPR015943">
    <property type="entry name" value="WD40/YVTN_repeat-like_dom_sf"/>
</dbReference>
<dbReference type="OrthoDB" id="301502at2759"/>
<dbReference type="PANTHER" id="PTHR19920:SF0">
    <property type="entry name" value="CYTOSOLIC IRON-SULFUR PROTEIN ASSEMBLY PROTEIN CIAO1-RELATED"/>
    <property type="match status" value="1"/>
</dbReference>
<protein>
    <recommendedName>
        <fullName evidence="2">Ig-like domain-containing protein</fullName>
    </recommendedName>
</protein>
<dbReference type="KEGG" id="ptm:GSPATT00037406001"/>
<feature type="repeat" description="WD" evidence="1">
    <location>
        <begin position="300"/>
        <end position="334"/>
    </location>
</feature>
<dbReference type="PANTHER" id="PTHR19920">
    <property type="entry name" value="WD40 PROTEIN CIAO1"/>
    <property type="match status" value="1"/>
</dbReference>
<feature type="domain" description="Ig-like" evidence="2">
    <location>
        <begin position="273"/>
        <end position="327"/>
    </location>
</feature>
<dbReference type="STRING" id="5888.A0CCV4"/>
<dbReference type="RefSeq" id="XP_001436018.1">
    <property type="nucleotide sequence ID" value="XM_001435981.1"/>
</dbReference>
<dbReference type="EMBL" id="CT868062">
    <property type="protein sequence ID" value="CAK68621.1"/>
    <property type="molecule type" value="Genomic_DNA"/>
</dbReference>
<dbReference type="eggNOG" id="KOG0266">
    <property type="taxonomic scope" value="Eukaryota"/>
</dbReference>
<dbReference type="InterPro" id="IPR007110">
    <property type="entry name" value="Ig-like_dom"/>
</dbReference>
<proteinExistence type="predicted"/>
<evidence type="ECO:0000313" key="3">
    <source>
        <dbReference type="EMBL" id="CAK68621.1"/>
    </source>
</evidence>
<reference evidence="3 4" key="1">
    <citation type="journal article" date="2006" name="Nature">
        <title>Global trends of whole-genome duplications revealed by the ciliate Paramecium tetraurelia.</title>
        <authorList>
            <consortium name="Genoscope"/>
            <person name="Aury J.-M."/>
            <person name="Jaillon O."/>
            <person name="Duret L."/>
            <person name="Noel B."/>
            <person name="Jubin C."/>
            <person name="Porcel B.M."/>
            <person name="Segurens B."/>
            <person name="Daubin V."/>
            <person name="Anthouard V."/>
            <person name="Aiach N."/>
            <person name="Arnaiz O."/>
            <person name="Billaut A."/>
            <person name="Beisson J."/>
            <person name="Blanc I."/>
            <person name="Bouhouche K."/>
            <person name="Camara F."/>
            <person name="Duharcourt S."/>
            <person name="Guigo R."/>
            <person name="Gogendeau D."/>
            <person name="Katinka M."/>
            <person name="Keller A.-M."/>
            <person name="Kissmehl R."/>
            <person name="Klotz C."/>
            <person name="Koll F."/>
            <person name="Le Moue A."/>
            <person name="Lepere C."/>
            <person name="Malinsky S."/>
            <person name="Nowacki M."/>
            <person name="Nowak J.K."/>
            <person name="Plattner H."/>
            <person name="Poulain J."/>
            <person name="Ruiz F."/>
            <person name="Serrano V."/>
            <person name="Zagulski M."/>
            <person name="Dessen P."/>
            <person name="Betermier M."/>
            <person name="Weissenbach J."/>
            <person name="Scarpelli C."/>
            <person name="Schachter V."/>
            <person name="Sperling L."/>
            <person name="Meyer E."/>
            <person name="Cohen J."/>
            <person name="Wincker P."/>
        </authorList>
    </citation>
    <scope>NUCLEOTIDE SEQUENCE [LARGE SCALE GENOMIC DNA]</scope>
    <source>
        <strain evidence="3 4">Stock d4-2</strain>
    </source>
</reference>
<keyword evidence="4" id="KW-1185">Reference proteome</keyword>
<dbReference type="InterPro" id="IPR036322">
    <property type="entry name" value="WD40_repeat_dom_sf"/>
</dbReference>
<feature type="repeat" description="WD" evidence="1">
    <location>
        <begin position="255"/>
        <end position="296"/>
    </location>
</feature>
<dbReference type="Pfam" id="PF23754">
    <property type="entry name" value="Beta-prop_IP5PC_F"/>
    <property type="match status" value="1"/>
</dbReference>
<gene>
    <name evidence="3" type="ORF">GSPATT00037406001</name>
</gene>
<dbReference type="AlphaFoldDB" id="A0CCV4"/>
<dbReference type="SMART" id="SM00320">
    <property type="entry name" value="WD40"/>
    <property type="match status" value="4"/>
</dbReference>
<evidence type="ECO:0000313" key="4">
    <source>
        <dbReference type="Proteomes" id="UP000000600"/>
    </source>
</evidence>
<dbReference type="SUPFAM" id="SSF50978">
    <property type="entry name" value="WD40 repeat-like"/>
    <property type="match status" value="1"/>
</dbReference>
<dbReference type="InParanoid" id="A0CCV4"/>
<dbReference type="OMA" id="YLVFWDC"/>
<evidence type="ECO:0000259" key="2">
    <source>
        <dbReference type="PROSITE" id="PS50835"/>
    </source>
</evidence>
<dbReference type="InterPro" id="IPR001680">
    <property type="entry name" value="WD40_rpt"/>
</dbReference>
<organism evidence="3 4">
    <name type="scientific">Paramecium tetraurelia</name>
    <dbReference type="NCBI Taxonomy" id="5888"/>
    <lineage>
        <taxon>Eukaryota</taxon>
        <taxon>Sar</taxon>
        <taxon>Alveolata</taxon>
        <taxon>Ciliophora</taxon>
        <taxon>Intramacronucleata</taxon>
        <taxon>Oligohymenophorea</taxon>
        <taxon>Peniculida</taxon>
        <taxon>Parameciidae</taxon>
        <taxon>Paramecium</taxon>
    </lineage>
</organism>
<dbReference type="GeneID" id="5021803"/>
<dbReference type="Gene3D" id="2.130.10.10">
    <property type="entry name" value="YVTN repeat-like/Quinoprotein amine dehydrogenase"/>
    <property type="match status" value="1"/>
</dbReference>